<dbReference type="RefSeq" id="WP_310798084.1">
    <property type="nucleotide sequence ID" value="NZ_CP123872.1"/>
</dbReference>
<sequence>MAISSDLNNKDKIKQLINNNPYENIFYTEDLNGSQDAVISEMNPDSIDEGSSATIICSVPPGLDAHAGTLRSLGGTYTSTSTGQVFVTDTVIINDPENYTEFAIVANDLPEDEYIVTILLGPFGKVGDTYRLTSDFSIIVKPAIAPRISTITPNMVSKSDLTSTLFQVTGRNLTKIQTSTGFYLVQPGFKLQFAGALTESTARVRYTGAILPQAGTYRVLAKNSEGNVIFSSANLTLSAD</sequence>
<evidence type="ECO:0008006" key="3">
    <source>
        <dbReference type="Google" id="ProtNLM"/>
    </source>
</evidence>
<organism evidence="1 2">
    <name type="scientific">Temperatibacter marinus</name>
    <dbReference type="NCBI Taxonomy" id="1456591"/>
    <lineage>
        <taxon>Bacteria</taxon>
        <taxon>Pseudomonadati</taxon>
        <taxon>Pseudomonadota</taxon>
        <taxon>Alphaproteobacteria</taxon>
        <taxon>Kordiimonadales</taxon>
        <taxon>Temperatibacteraceae</taxon>
        <taxon>Temperatibacter</taxon>
    </lineage>
</organism>
<dbReference type="Proteomes" id="UP001268683">
    <property type="component" value="Chromosome"/>
</dbReference>
<proteinExistence type="predicted"/>
<evidence type="ECO:0000313" key="2">
    <source>
        <dbReference type="Proteomes" id="UP001268683"/>
    </source>
</evidence>
<reference evidence="1" key="1">
    <citation type="submission" date="2023-04" db="EMBL/GenBank/DDBJ databases">
        <title>Complete genome sequence of Temperatibacter marinus.</title>
        <authorList>
            <person name="Rong J.-C."/>
            <person name="Yi M.-L."/>
            <person name="Zhao Q."/>
        </authorList>
    </citation>
    <scope>NUCLEOTIDE SEQUENCE</scope>
    <source>
        <strain evidence="1">NBRC 110045</strain>
    </source>
</reference>
<name>A0AA52EEN7_9PROT</name>
<dbReference type="AlphaFoldDB" id="A0AA52EEN7"/>
<evidence type="ECO:0000313" key="1">
    <source>
        <dbReference type="EMBL" id="WND02248.1"/>
    </source>
</evidence>
<gene>
    <name evidence="1" type="ORF">QGN29_11870</name>
</gene>
<accession>A0AA52EEN7</accession>
<dbReference type="EMBL" id="CP123872">
    <property type="protein sequence ID" value="WND02248.1"/>
    <property type="molecule type" value="Genomic_DNA"/>
</dbReference>
<keyword evidence="2" id="KW-1185">Reference proteome</keyword>
<protein>
    <recommendedName>
        <fullName evidence="3">IPT/TIG domain-containing protein</fullName>
    </recommendedName>
</protein>
<dbReference type="KEGG" id="tmk:QGN29_11870"/>